<sequence>MPSPMESSESDSDLENVSDSELPPYNLRFPRPTIDGPDPDANDSDYTPSEMESSDSDTELQAITDFEVGKLGIKERHPHYKQRIVRVRKVASVQNCRYLRKSCPVVFRVNWRASRKVAKEIVDEATRRGCGCI</sequence>
<dbReference type="Proteomes" id="UP000655225">
    <property type="component" value="Unassembled WGS sequence"/>
</dbReference>
<comment type="caution">
    <text evidence="2">The sequence shown here is derived from an EMBL/GenBank/DDBJ whole genome shotgun (WGS) entry which is preliminary data.</text>
</comment>
<gene>
    <name evidence="2" type="ORF">HHK36_026578</name>
</gene>
<evidence type="ECO:0000256" key="1">
    <source>
        <dbReference type="SAM" id="MobiDB-lite"/>
    </source>
</evidence>
<keyword evidence="3" id="KW-1185">Reference proteome</keyword>
<organism evidence="2 3">
    <name type="scientific">Tetracentron sinense</name>
    <name type="common">Spur-leaf</name>
    <dbReference type="NCBI Taxonomy" id="13715"/>
    <lineage>
        <taxon>Eukaryota</taxon>
        <taxon>Viridiplantae</taxon>
        <taxon>Streptophyta</taxon>
        <taxon>Embryophyta</taxon>
        <taxon>Tracheophyta</taxon>
        <taxon>Spermatophyta</taxon>
        <taxon>Magnoliopsida</taxon>
        <taxon>Trochodendrales</taxon>
        <taxon>Trochodendraceae</taxon>
        <taxon>Tetracentron</taxon>
    </lineage>
</organism>
<feature type="region of interest" description="Disordered" evidence="1">
    <location>
        <begin position="1"/>
        <end position="60"/>
    </location>
</feature>
<accession>A0A835D2S3</accession>
<evidence type="ECO:0000313" key="2">
    <source>
        <dbReference type="EMBL" id="KAF8387916.1"/>
    </source>
</evidence>
<dbReference type="AlphaFoldDB" id="A0A835D2S3"/>
<dbReference type="EMBL" id="JABCRI010000020">
    <property type="protein sequence ID" value="KAF8387916.1"/>
    <property type="molecule type" value="Genomic_DNA"/>
</dbReference>
<protein>
    <submittedName>
        <fullName evidence="2">Uncharacterized protein</fullName>
    </submittedName>
</protein>
<reference evidence="2 3" key="1">
    <citation type="submission" date="2020-04" db="EMBL/GenBank/DDBJ databases">
        <title>Plant Genome Project.</title>
        <authorList>
            <person name="Zhang R.-G."/>
        </authorList>
    </citation>
    <scope>NUCLEOTIDE SEQUENCE [LARGE SCALE GENOMIC DNA]</scope>
    <source>
        <strain evidence="2">YNK0</strain>
        <tissue evidence="2">Leaf</tissue>
    </source>
</reference>
<name>A0A835D2S3_TETSI</name>
<proteinExistence type="predicted"/>
<evidence type="ECO:0000313" key="3">
    <source>
        <dbReference type="Proteomes" id="UP000655225"/>
    </source>
</evidence>
<feature type="compositionally biased region" description="Acidic residues" evidence="1">
    <location>
        <begin position="8"/>
        <end position="18"/>
    </location>
</feature>